<comment type="catalytic activity">
    <reaction evidence="8">
        <text>a beta-D-galactosyl-(1&lt;-&gt;1')-N-acylsphing-4-enine + H2O = an N-acylsphing-4-enine + D-galactose</text>
        <dbReference type="Rhea" id="RHEA:14297"/>
        <dbReference type="ChEBI" id="CHEBI:4139"/>
        <dbReference type="ChEBI" id="CHEBI:15377"/>
        <dbReference type="ChEBI" id="CHEBI:18390"/>
        <dbReference type="ChEBI" id="CHEBI:52639"/>
        <dbReference type="EC" id="3.2.1.46"/>
    </reaction>
    <physiologicalReaction direction="left-to-right" evidence="8">
        <dbReference type="Rhea" id="RHEA:14298"/>
    </physiologicalReaction>
</comment>
<evidence type="ECO:0000256" key="5">
    <source>
        <dbReference type="ARBA" id="ARBA00012744"/>
    </source>
</evidence>
<evidence type="ECO:0000256" key="19">
    <source>
        <dbReference type="PROSITE-ProRule" id="PRU10055"/>
    </source>
</evidence>
<evidence type="ECO:0000256" key="10">
    <source>
        <dbReference type="ARBA" id="ARBA00050809"/>
    </source>
</evidence>
<dbReference type="Gene3D" id="3.20.20.80">
    <property type="entry name" value="Glycosidases"/>
    <property type="match status" value="1"/>
</dbReference>
<evidence type="ECO:0000256" key="2">
    <source>
        <dbReference type="ARBA" id="ARBA00001013"/>
    </source>
</evidence>
<evidence type="ECO:0000256" key="18">
    <source>
        <dbReference type="ARBA" id="ARBA00083229"/>
    </source>
</evidence>
<evidence type="ECO:0000256" key="14">
    <source>
        <dbReference type="ARBA" id="ARBA00060858"/>
    </source>
</evidence>
<dbReference type="FunFam" id="3.20.20.80:FF:000011">
    <property type="entry name" value="Cytosolic beta-glucosidase"/>
    <property type="match status" value="1"/>
</dbReference>
<feature type="active site" description="Nucleophile" evidence="19">
    <location>
        <position position="374"/>
    </location>
</feature>
<dbReference type="GO" id="GO:0004336">
    <property type="term" value="F:galactosylceramidase activity"/>
    <property type="evidence" value="ECO:0007669"/>
    <property type="project" value="UniProtKB-EC"/>
</dbReference>
<protein>
    <recommendedName>
        <fullName evidence="15">Cytosolic beta-glucosidase</fullName>
        <ecNumber evidence="5">3.2.1.21</ecNumber>
        <ecNumber evidence="4">3.2.1.45</ecNumber>
        <ecNumber evidence="3">3.2.1.46</ecNumber>
    </recommendedName>
    <alternativeName>
        <fullName evidence="16">Cytosolic galactosylceramidase</fullName>
    </alternativeName>
    <alternativeName>
        <fullName evidence="18">Cytosolic glucosylceramidase</fullName>
    </alternativeName>
    <alternativeName>
        <fullName evidence="17">Cytosolic glycosylceramidase</fullName>
    </alternativeName>
</protein>
<comment type="catalytic activity">
    <reaction evidence="1">
        <text>Hydrolysis of terminal, non-reducing beta-D-glucosyl residues with release of beta-D-glucose.</text>
        <dbReference type="EC" id="3.2.1.21"/>
    </reaction>
</comment>
<dbReference type="PRINTS" id="PR00131">
    <property type="entry name" value="GLHYDRLASE1"/>
</dbReference>
<reference evidence="21" key="2">
    <citation type="submission" date="2025-08" db="UniProtKB">
        <authorList>
            <consortium name="Ensembl"/>
        </authorList>
    </citation>
    <scope>IDENTIFICATION</scope>
</reference>
<evidence type="ECO:0000256" key="1">
    <source>
        <dbReference type="ARBA" id="ARBA00000448"/>
    </source>
</evidence>
<dbReference type="HOGENOM" id="CLU_001859_1_3_1"/>
<evidence type="ECO:0000256" key="4">
    <source>
        <dbReference type="ARBA" id="ARBA00012658"/>
    </source>
</evidence>
<dbReference type="InterPro" id="IPR018120">
    <property type="entry name" value="Glyco_hydro_1_AS"/>
</dbReference>
<evidence type="ECO:0000256" key="9">
    <source>
        <dbReference type="ARBA" id="ARBA00048813"/>
    </source>
</evidence>
<dbReference type="Ensembl" id="ENSCSAVT00000006127.1">
    <property type="protein sequence ID" value="ENSCSAVP00000006050.1"/>
    <property type="gene ID" value="ENSCSAVG00000003613.1"/>
</dbReference>
<evidence type="ECO:0000256" key="13">
    <source>
        <dbReference type="ARBA" id="ARBA00052085"/>
    </source>
</evidence>
<evidence type="ECO:0000256" key="8">
    <source>
        <dbReference type="ARBA" id="ARBA00033698"/>
    </source>
</evidence>
<evidence type="ECO:0000256" key="11">
    <source>
        <dbReference type="ARBA" id="ARBA00051414"/>
    </source>
</evidence>
<comment type="catalytic activity">
    <reaction evidence="9">
        <text>beta-D-galactosyl-(1&lt;-&gt;1)-sphing-4-enine + H2O = sphing-4-enine + D-galactose</text>
        <dbReference type="Rhea" id="RHEA:43908"/>
        <dbReference type="ChEBI" id="CHEBI:4139"/>
        <dbReference type="ChEBI" id="CHEBI:15377"/>
        <dbReference type="ChEBI" id="CHEBI:57756"/>
        <dbReference type="ChEBI" id="CHEBI:57934"/>
    </reaction>
    <physiologicalReaction direction="left-to-right" evidence="9">
        <dbReference type="Rhea" id="RHEA:43909"/>
    </physiologicalReaction>
</comment>
<dbReference type="PANTHER" id="PTHR10353">
    <property type="entry name" value="GLYCOSYL HYDROLASE"/>
    <property type="match status" value="1"/>
</dbReference>
<dbReference type="Pfam" id="PF00232">
    <property type="entry name" value="Glyco_hydro_1"/>
    <property type="match status" value="1"/>
</dbReference>
<evidence type="ECO:0000313" key="21">
    <source>
        <dbReference type="Ensembl" id="ENSCSAVP00000006050.1"/>
    </source>
</evidence>
<dbReference type="InterPro" id="IPR001360">
    <property type="entry name" value="Glyco_hydro_1"/>
</dbReference>
<organism evidence="21 22">
    <name type="scientific">Ciona savignyi</name>
    <name type="common">Pacific transparent sea squirt</name>
    <dbReference type="NCBI Taxonomy" id="51511"/>
    <lineage>
        <taxon>Eukaryota</taxon>
        <taxon>Metazoa</taxon>
        <taxon>Chordata</taxon>
        <taxon>Tunicata</taxon>
        <taxon>Ascidiacea</taxon>
        <taxon>Phlebobranchia</taxon>
        <taxon>Cionidae</taxon>
        <taxon>Ciona</taxon>
    </lineage>
</organism>
<dbReference type="STRING" id="51511.ENSCSAVP00000006050"/>
<dbReference type="InterPro" id="IPR033132">
    <property type="entry name" value="GH_1_N_CS"/>
</dbReference>
<name>H2YL48_CIOSA</name>
<keyword evidence="7 20" id="KW-0326">Glycosidase</keyword>
<evidence type="ECO:0000256" key="12">
    <source>
        <dbReference type="ARBA" id="ARBA00051666"/>
    </source>
</evidence>
<comment type="similarity">
    <text evidence="14">Belongs to the glycosyl hydrolase 1 family. Klotho subfamily.</text>
</comment>
<dbReference type="PROSITE" id="PS00653">
    <property type="entry name" value="GLYCOSYL_HYDROL_F1_2"/>
    <property type="match status" value="1"/>
</dbReference>
<comment type="catalytic activity">
    <reaction evidence="11">
        <text>a beta-D-xylosyl-(1&lt;-&gt;1')-N-acylsphing-4-enine + cholesterol = cholesteryl 3-beta-D-xyloside + an N-acylsphing-4-enine</text>
        <dbReference type="Rhea" id="RHEA:70239"/>
        <dbReference type="ChEBI" id="CHEBI:16113"/>
        <dbReference type="ChEBI" id="CHEBI:52639"/>
        <dbReference type="ChEBI" id="CHEBI:189067"/>
        <dbReference type="ChEBI" id="CHEBI:189068"/>
    </reaction>
    <physiologicalReaction direction="left-to-right" evidence="11">
        <dbReference type="Rhea" id="RHEA:70240"/>
    </physiologicalReaction>
    <physiologicalReaction direction="right-to-left" evidence="11">
        <dbReference type="Rhea" id="RHEA:70241"/>
    </physiologicalReaction>
</comment>
<evidence type="ECO:0000256" key="15">
    <source>
        <dbReference type="ARBA" id="ARBA00068094"/>
    </source>
</evidence>
<proteinExistence type="inferred from homology"/>
<accession>H2YL48</accession>
<dbReference type="eggNOG" id="KOG0626">
    <property type="taxonomic scope" value="Eukaryota"/>
</dbReference>
<dbReference type="Proteomes" id="UP000007875">
    <property type="component" value="Unassembled WGS sequence"/>
</dbReference>
<keyword evidence="22" id="KW-1185">Reference proteome</keyword>
<dbReference type="EC" id="3.2.1.45" evidence="4"/>
<evidence type="ECO:0000256" key="20">
    <source>
        <dbReference type="RuleBase" id="RU004468"/>
    </source>
</evidence>
<dbReference type="GO" id="GO:0016052">
    <property type="term" value="P:carbohydrate catabolic process"/>
    <property type="evidence" value="ECO:0007669"/>
    <property type="project" value="UniProtKB-ARBA"/>
</dbReference>
<comment type="catalytic activity">
    <reaction evidence="13">
        <text>beta-D-glucosyl-(1&lt;-&gt;1)-sphing-4-enine + H2O = sphing-4-enine + D-glucose</text>
        <dbReference type="Rhea" id="RHEA:59288"/>
        <dbReference type="ChEBI" id="CHEBI:4167"/>
        <dbReference type="ChEBI" id="CHEBI:15377"/>
        <dbReference type="ChEBI" id="CHEBI:57756"/>
        <dbReference type="ChEBI" id="CHEBI:83992"/>
    </reaction>
    <physiologicalReaction direction="left-to-right" evidence="13">
        <dbReference type="Rhea" id="RHEA:59289"/>
    </physiologicalReaction>
</comment>
<comment type="catalytic activity">
    <reaction evidence="10">
        <text>beta-D-galactosyl-(1&lt;-&gt;1')-N-octadecanoylsphing-4-enine + H2O = N-octadecanoylsphing-4-enine + D-galactose</text>
        <dbReference type="Rhea" id="RHEA:59292"/>
        <dbReference type="ChEBI" id="CHEBI:4139"/>
        <dbReference type="ChEBI" id="CHEBI:15377"/>
        <dbReference type="ChEBI" id="CHEBI:72961"/>
        <dbReference type="ChEBI" id="CHEBI:84720"/>
    </reaction>
    <physiologicalReaction direction="left-to-right" evidence="10">
        <dbReference type="Rhea" id="RHEA:59293"/>
    </physiologicalReaction>
</comment>
<evidence type="ECO:0000256" key="6">
    <source>
        <dbReference type="ARBA" id="ARBA00022801"/>
    </source>
</evidence>
<dbReference type="AlphaFoldDB" id="H2YL48"/>
<dbReference type="GeneTree" id="ENSGT00940000166747"/>
<dbReference type="PANTHER" id="PTHR10353:SF36">
    <property type="entry name" value="LP05116P"/>
    <property type="match status" value="1"/>
</dbReference>
<dbReference type="OMA" id="IAHEINP"/>
<dbReference type="EC" id="3.2.1.46" evidence="3"/>
<dbReference type="SUPFAM" id="SSF51445">
    <property type="entry name" value="(Trans)glycosidases"/>
    <property type="match status" value="1"/>
</dbReference>
<comment type="catalytic activity">
    <reaction evidence="2">
        <text>a beta-D-glucosyl-(1&lt;-&gt;1')-N-acylsphing-4-enine + H2O = an N-acylsphing-4-enine + D-glucose</text>
        <dbReference type="Rhea" id="RHEA:13269"/>
        <dbReference type="ChEBI" id="CHEBI:4167"/>
        <dbReference type="ChEBI" id="CHEBI:15377"/>
        <dbReference type="ChEBI" id="CHEBI:22801"/>
        <dbReference type="ChEBI" id="CHEBI:52639"/>
        <dbReference type="EC" id="3.2.1.45"/>
    </reaction>
    <physiologicalReaction direction="left-to-right" evidence="2">
        <dbReference type="Rhea" id="RHEA:13270"/>
    </physiologicalReaction>
</comment>
<dbReference type="InterPro" id="IPR017853">
    <property type="entry name" value="GH"/>
</dbReference>
<dbReference type="InParanoid" id="H2YL48"/>
<sequence>FMYGEFPAGFSWGVATSAYQIEGGFDQGGRGPSIWDEFSHTAGNIVDGTNGDVACDSYTRYKEDVALVKQMGVGSYRFSISWSRILPTGKIDQINEKGIDYYNALINELIENNIQPIVTLYHWDLPSRLQAEFGGWISDAIIPLFVDYAKLCFQRFGDRVKTWITLNEPRVVAHGYEEKDMAPGTNMRGTGAYQSSYIMLKAHARVYHTYAKLYKPTQNGRIGITLNCDWGEPQSLNSSNKKAAERFMQWFIGLYAHPIYVGGWPRIMRDLVDFKSQHEGRPKSRLPEFTQAEQDDIIGTSDFLGLNSYTSLLISANHQQTPGFYSDRDIETTFDKSWSSSGSQWLKIAPSGIRKVLKWIKREYPGYGSILITENGVSEQIDQTQRFNLYDEVRVNYFKDYTNNVLKAIRINGVNVEGYMAWSLMDNFEWAQGYKERFGLHFVDFKTLKRTPKASALFYKKLVQNNGVPSKSD</sequence>
<evidence type="ECO:0000256" key="17">
    <source>
        <dbReference type="ARBA" id="ARBA00081896"/>
    </source>
</evidence>
<comment type="catalytic activity">
    <reaction evidence="12">
        <text>beta-D-glucosyl-(1&lt;-&gt;1)-N-octadecanoylsphing-4-enine + H2O = N-octadecanoylsphing-4-enine + D-glucose</text>
        <dbReference type="Rhea" id="RHEA:59284"/>
        <dbReference type="ChEBI" id="CHEBI:4167"/>
        <dbReference type="ChEBI" id="CHEBI:15377"/>
        <dbReference type="ChEBI" id="CHEBI:72961"/>
        <dbReference type="ChEBI" id="CHEBI:84719"/>
    </reaction>
    <physiologicalReaction direction="left-to-right" evidence="12">
        <dbReference type="Rhea" id="RHEA:59285"/>
    </physiologicalReaction>
</comment>
<dbReference type="GO" id="GO:0008422">
    <property type="term" value="F:beta-glucosidase activity"/>
    <property type="evidence" value="ECO:0007669"/>
    <property type="project" value="UniProtKB-EC"/>
</dbReference>
<evidence type="ECO:0000256" key="3">
    <source>
        <dbReference type="ARBA" id="ARBA00012657"/>
    </source>
</evidence>
<keyword evidence="6 20" id="KW-0378">Hydrolase</keyword>
<dbReference type="EC" id="3.2.1.21" evidence="5"/>
<reference evidence="21" key="3">
    <citation type="submission" date="2025-09" db="UniProtKB">
        <authorList>
            <consortium name="Ensembl"/>
        </authorList>
    </citation>
    <scope>IDENTIFICATION</scope>
</reference>
<dbReference type="GO" id="GO:0004348">
    <property type="term" value="F:glucosylceramidase activity"/>
    <property type="evidence" value="ECO:0007669"/>
    <property type="project" value="UniProtKB-EC"/>
</dbReference>
<dbReference type="PROSITE" id="PS00572">
    <property type="entry name" value="GLYCOSYL_HYDROL_F1_1"/>
    <property type="match status" value="1"/>
</dbReference>
<evidence type="ECO:0000313" key="22">
    <source>
        <dbReference type="Proteomes" id="UP000007875"/>
    </source>
</evidence>
<reference evidence="22" key="1">
    <citation type="submission" date="2003-08" db="EMBL/GenBank/DDBJ databases">
        <authorList>
            <person name="Birren B."/>
            <person name="Nusbaum C."/>
            <person name="Abebe A."/>
            <person name="Abouelleil A."/>
            <person name="Adekoya E."/>
            <person name="Ait-zahra M."/>
            <person name="Allen N."/>
            <person name="Allen T."/>
            <person name="An P."/>
            <person name="Anderson M."/>
            <person name="Anderson S."/>
            <person name="Arachchi H."/>
            <person name="Armbruster J."/>
            <person name="Bachantsang P."/>
            <person name="Baldwin J."/>
            <person name="Barry A."/>
            <person name="Bayul T."/>
            <person name="Blitshsteyn B."/>
            <person name="Bloom T."/>
            <person name="Blye J."/>
            <person name="Boguslavskiy L."/>
            <person name="Borowsky M."/>
            <person name="Boukhgalter B."/>
            <person name="Brunache A."/>
            <person name="Butler J."/>
            <person name="Calixte N."/>
            <person name="Calvo S."/>
            <person name="Camarata J."/>
            <person name="Campo K."/>
            <person name="Chang J."/>
            <person name="Cheshatsang Y."/>
            <person name="Citroen M."/>
            <person name="Collymore A."/>
            <person name="Considine T."/>
            <person name="Cook A."/>
            <person name="Cooke P."/>
            <person name="Corum B."/>
            <person name="Cuomo C."/>
            <person name="David R."/>
            <person name="Dawoe T."/>
            <person name="Degray S."/>
            <person name="Dodge S."/>
            <person name="Dooley K."/>
            <person name="Dorje P."/>
            <person name="Dorjee K."/>
            <person name="Dorris L."/>
            <person name="Duffey N."/>
            <person name="Dupes A."/>
            <person name="Elkins T."/>
            <person name="Engels R."/>
            <person name="Erickson J."/>
            <person name="Farina A."/>
            <person name="Faro S."/>
            <person name="Ferreira P."/>
            <person name="Fischer H."/>
            <person name="Fitzgerald M."/>
            <person name="Foley K."/>
            <person name="Gage D."/>
            <person name="Galagan J."/>
            <person name="Gearin G."/>
            <person name="Gnerre S."/>
            <person name="Gnirke A."/>
            <person name="Goyette A."/>
            <person name="Graham J."/>
            <person name="Grandbois E."/>
            <person name="Gyaltsen K."/>
            <person name="Hafez N."/>
            <person name="Hagopian D."/>
            <person name="Hagos B."/>
            <person name="Hall J."/>
            <person name="Hatcher B."/>
            <person name="Heller A."/>
            <person name="Higgins H."/>
            <person name="Honan T."/>
            <person name="Horn A."/>
            <person name="Houde N."/>
            <person name="Hughes L."/>
            <person name="Hulme W."/>
            <person name="Husby E."/>
            <person name="Iliev I."/>
            <person name="Jaffe D."/>
            <person name="Jones C."/>
            <person name="Kamal M."/>
            <person name="Kamat A."/>
            <person name="Kamvysselis M."/>
            <person name="Karlsson E."/>
            <person name="Kells C."/>
            <person name="Kieu A."/>
            <person name="Kisner P."/>
            <person name="Kodira C."/>
            <person name="Kulbokas E."/>
            <person name="Labutti K."/>
            <person name="Lama D."/>
            <person name="Landers T."/>
            <person name="Leger J."/>
            <person name="Levine S."/>
            <person name="Lewis D."/>
            <person name="Lewis T."/>
            <person name="Lindblad-toh K."/>
            <person name="Liu X."/>
            <person name="Lokyitsang T."/>
            <person name="Lokyitsang Y."/>
            <person name="Lucien O."/>
            <person name="Lui A."/>
            <person name="Ma L.J."/>
            <person name="Mabbitt R."/>
            <person name="Macdonald J."/>
            <person name="Maclean C."/>
            <person name="Major J."/>
            <person name="Manning J."/>
            <person name="Marabella R."/>
            <person name="Maru K."/>
            <person name="Matthews C."/>
            <person name="Mauceli E."/>
            <person name="Mccarthy M."/>
            <person name="Mcdonough S."/>
            <person name="Mcghee T."/>
            <person name="Meldrim J."/>
            <person name="Meneus L."/>
            <person name="Mesirov J."/>
            <person name="Mihalev A."/>
            <person name="Mihova T."/>
            <person name="Mikkelsen T."/>
            <person name="Mlenga V."/>
            <person name="Moru K."/>
            <person name="Mozes J."/>
            <person name="Mulrain L."/>
            <person name="Munson G."/>
            <person name="Naylor J."/>
            <person name="Newes C."/>
            <person name="Nguyen C."/>
            <person name="Nguyen N."/>
            <person name="Nguyen T."/>
            <person name="Nicol R."/>
            <person name="Nielsen C."/>
            <person name="Nizzari M."/>
            <person name="Norbu C."/>
            <person name="Norbu N."/>
            <person name="O'donnell P."/>
            <person name="Okoawo O."/>
            <person name="O'leary S."/>
            <person name="Omotosho B."/>
            <person name="O'neill K."/>
            <person name="Osman S."/>
            <person name="Parker S."/>
            <person name="Perrin D."/>
            <person name="Phunkhang P."/>
            <person name="Piqani B."/>
            <person name="Purcell S."/>
            <person name="Rachupka T."/>
            <person name="Ramasamy U."/>
            <person name="Rameau R."/>
            <person name="Ray V."/>
            <person name="Raymond C."/>
            <person name="Retta R."/>
            <person name="Richardson S."/>
            <person name="Rise C."/>
            <person name="Rodriguez J."/>
            <person name="Rogers J."/>
            <person name="Rogov P."/>
            <person name="Rutman M."/>
            <person name="Schupbach R."/>
            <person name="Seaman C."/>
            <person name="Settipalli S."/>
            <person name="Sharpe T."/>
            <person name="Sheridan J."/>
            <person name="Sherpa N."/>
            <person name="Shi J."/>
            <person name="Smirnov S."/>
            <person name="Smith C."/>
            <person name="Sougnez C."/>
            <person name="Spencer B."/>
            <person name="Stalker J."/>
            <person name="Stange-thomann N."/>
            <person name="Stavropoulos S."/>
            <person name="Stetson K."/>
            <person name="Stone C."/>
            <person name="Stone S."/>
            <person name="Stubbs M."/>
            <person name="Talamas J."/>
            <person name="Tchuinga P."/>
            <person name="Tenzing P."/>
            <person name="Tesfaye S."/>
            <person name="Theodore J."/>
            <person name="Thoulutsang Y."/>
            <person name="Topham K."/>
            <person name="Towey S."/>
            <person name="Tsamla T."/>
            <person name="Tsomo N."/>
            <person name="Vallee D."/>
            <person name="Vassiliev H."/>
            <person name="Venkataraman V."/>
            <person name="Vinson J."/>
            <person name="Vo A."/>
            <person name="Wade C."/>
            <person name="Wang S."/>
            <person name="Wangchuk T."/>
            <person name="Wangdi T."/>
            <person name="Whittaker C."/>
            <person name="Wilkinson J."/>
            <person name="Wu Y."/>
            <person name="Wyman D."/>
            <person name="Yadav S."/>
            <person name="Yang S."/>
            <person name="Yang X."/>
            <person name="Yeager S."/>
            <person name="Yee E."/>
            <person name="Young G."/>
            <person name="Zainoun J."/>
            <person name="Zembeck L."/>
            <person name="Zimmer A."/>
            <person name="Zody M."/>
            <person name="Lander E."/>
        </authorList>
    </citation>
    <scope>NUCLEOTIDE SEQUENCE [LARGE SCALE GENOMIC DNA]</scope>
</reference>
<evidence type="ECO:0000256" key="7">
    <source>
        <dbReference type="ARBA" id="ARBA00023295"/>
    </source>
</evidence>
<evidence type="ECO:0000256" key="16">
    <source>
        <dbReference type="ARBA" id="ARBA00079026"/>
    </source>
</evidence>